<reference evidence="2" key="1">
    <citation type="journal article" date="2019" name="Int. J. Syst. Evol. Microbiol.">
        <title>The Global Catalogue of Microorganisms (GCM) 10K type strain sequencing project: providing services to taxonomists for standard genome sequencing and annotation.</title>
        <authorList>
            <consortium name="The Broad Institute Genomics Platform"/>
            <consortium name="The Broad Institute Genome Sequencing Center for Infectious Disease"/>
            <person name="Wu L."/>
            <person name="Ma J."/>
        </authorList>
    </citation>
    <scope>NUCLEOTIDE SEQUENCE [LARGE SCALE GENOMIC DNA]</scope>
    <source>
        <strain evidence="2">JCM 17805</strain>
    </source>
</reference>
<evidence type="ECO:0000313" key="1">
    <source>
        <dbReference type="EMBL" id="GAA4650074.1"/>
    </source>
</evidence>
<gene>
    <name evidence="1" type="ORF">GCM10023116_23570</name>
</gene>
<dbReference type="Proteomes" id="UP001500604">
    <property type="component" value="Unassembled WGS sequence"/>
</dbReference>
<name>A0ABP8V3C4_9GAMM</name>
<dbReference type="EMBL" id="BAABFL010000359">
    <property type="protein sequence ID" value="GAA4650074.1"/>
    <property type="molecule type" value="Genomic_DNA"/>
</dbReference>
<dbReference type="RefSeq" id="WP_345196165.1">
    <property type="nucleotide sequence ID" value="NZ_BAABFL010000359.1"/>
</dbReference>
<protein>
    <submittedName>
        <fullName evidence="1">Uncharacterized protein</fullName>
    </submittedName>
</protein>
<organism evidence="1 2">
    <name type="scientific">Kistimonas scapharcae</name>
    <dbReference type="NCBI Taxonomy" id="1036133"/>
    <lineage>
        <taxon>Bacteria</taxon>
        <taxon>Pseudomonadati</taxon>
        <taxon>Pseudomonadota</taxon>
        <taxon>Gammaproteobacteria</taxon>
        <taxon>Oceanospirillales</taxon>
        <taxon>Endozoicomonadaceae</taxon>
        <taxon>Kistimonas</taxon>
    </lineage>
</organism>
<comment type="caution">
    <text evidence="1">The sequence shown here is derived from an EMBL/GenBank/DDBJ whole genome shotgun (WGS) entry which is preliminary data.</text>
</comment>
<proteinExistence type="predicted"/>
<sequence length="56" mass="6347">MPENLSTELIRIGVDQELAAKVSASLDPEYNASKKDILVMQEAIMQVQLRSDTRYH</sequence>
<evidence type="ECO:0000313" key="2">
    <source>
        <dbReference type="Proteomes" id="UP001500604"/>
    </source>
</evidence>
<accession>A0ABP8V3C4</accession>
<keyword evidence="2" id="KW-1185">Reference proteome</keyword>